<feature type="region of interest" description="Disordered" evidence="1">
    <location>
        <begin position="38"/>
        <end position="109"/>
    </location>
</feature>
<dbReference type="InterPro" id="IPR032710">
    <property type="entry name" value="NTF2-like_dom_sf"/>
</dbReference>
<dbReference type="STRING" id="34508.A0A4U8V4I5"/>
<feature type="transmembrane region" description="Helical" evidence="2">
    <location>
        <begin position="12"/>
        <end position="33"/>
    </location>
</feature>
<accession>A0A4U8V4I5</accession>
<dbReference type="OrthoDB" id="336747at2759"/>
<keyword evidence="2" id="KW-0472">Membrane</keyword>
<dbReference type="InterPro" id="IPR010916">
    <property type="entry name" value="TonB_box_CS"/>
</dbReference>
<feature type="domain" description="Calcium/calmodulin-dependent protein kinase II association-domain" evidence="3">
    <location>
        <begin position="265"/>
        <end position="401"/>
    </location>
</feature>
<protein>
    <recommendedName>
        <fullName evidence="3">Calcium/calmodulin-dependent protein kinase II association-domain domain-containing protein</fullName>
    </recommendedName>
</protein>
<feature type="compositionally biased region" description="Low complexity" evidence="1">
    <location>
        <begin position="91"/>
        <end position="107"/>
    </location>
</feature>
<dbReference type="GO" id="GO:0004683">
    <property type="term" value="F:calcium/calmodulin-dependent protein kinase activity"/>
    <property type="evidence" value="ECO:0007669"/>
    <property type="project" value="InterPro"/>
</dbReference>
<dbReference type="SUPFAM" id="SSF54427">
    <property type="entry name" value="NTF2-like"/>
    <property type="match status" value="1"/>
</dbReference>
<dbReference type="Gene3D" id="3.10.450.50">
    <property type="match status" value="1"/>
</dbReference>
<keyword evidence="2" id="KW-1133">Transmembrane helix</keyword>
<dbReference type="Proteomes" id="UP000298663">
    <property type="component" value="Chromosome X"/>
</dbReference>
<keyword evidence="5" id="KW-1185">Reference proteome</keyword>
<feature type="region of interest" description="Disordered" evidence="1">
    <location>
        <begin position="229"/>
        <end position="254"/>
    </location>
</feature>
<proteinExistence type="predicted"/>
<keyword evidence="2" id="KW-0812">Transmembrane</keyword>
<dbReference type="GO" id="GO:0005516">
    <property type="term" value="F:calmodulin binding"/>
    <property type="evidence" value="ECO:0007669"/>
    <property type="project" value="InterPro"/>
</dbReference>
<reference evidence="4 5" key="2">
    <citation type="journal article" date="2019" name="G3 (Bethesda)">
        <title>Hybrid Assembly of the Genome of the Entomopathogenic Nematode Steinernema carpocapsae Identifies the X-Chromosome.</title>
        <authorList>
            <person name="Serra L."/>
            <person name="Macchietto M."/>
            <person name="Macias-Munoz A."/>
            <person name="McGill C.J."/>
            <person name="Rodriguez I.M."/>
            <person name="Rodriguez B."/>
            <person name="Murad R."/>
            <person name="Mortazavi A."/>
        </authorList>
    </citation>
    <scope>NUCLEOTIDE SEQUENCE [LARGE SCALE GENOMIC DNA]</scope>
    <source>
        <strain evidence="4 5">ALL</strain>
    </source>
</reference>
<dbReference type="AlphaFoldDB" id="A0A4U8V4I5"/>
<dbReference type="EMBL" id="CM016762">
    <property type="protein sequence ID" value="TMS40039.1"/>
    <property type="molecule type" value="Genomic_DNA"/>
</dbReference>
<dbReference type="PROSITE" id="PS00430">
    <property type="entry name" value="TONB_DEPENDENT_REC_1"/>
    <property type="match status" value="1"/>
</dbReference>
<evidence type="ECO:0000256" key="1">
    <source>
        <dbReference type="SAM" id="MobiDB-lite"/>
    </source>
</evidence>
<organism evidence="4 5">
    <name type="scientific">Steinernema carpocapsae</name>
    <name type="common">Entomopathogenic nematode</name>
    <dbReference type="NCBI Taxonomy" id="34508"/>
    <lineage>
        <taxon>Eukaryota</taxon>
        <taxon>Metazoa</taxon>
        <taxon>Ecdysozoa</taxon>
        <taxon>Nematoda</taxon>
        <taxon>Chromadorea</taxon>
        <taxon>Rhabditida</taxon>
        <taxon>Tylenchina</taxon>
        <taxon>Panagrolaimomorpha</taxon>
        <taxon>Strongyloidoidea</taxon>
        <taxon>Steinernematidae</taxon>
        <taxon>Steinernema</taxon>
    </lineage>
</organism>
<dbReference type="Pfam" id="PF08332">
    <property type="entry name" value="CaMKII_AD"/>
    <property type="match status" value="1"/>
</dbReference>
<name>A0A4U8V4I5_STECR</name>
<sequence length="412" mass="45099">MADSWIGLLISYSNQIWGFFLLLVASFAAYLAADPQNPESLEVSGSGHTAAVGTSQKEEEQQQSQEQKQHYHHHPQQQHQQQHERPTQAASESTSSCIGHSSSSSSSNDDNVVVFASFDDMKNSCSVGDMLPSTSQDSSTSLLQCFADLERSTRDLSDYLESQSRVSPPSDPIQGDYRSRNLLNKKEAPPSAIKESSESSQTIDDQDADKAANNTLKHENTVVRVDTAVAAGSSSRPPTATNNAHVTSSSTPRGNQVAVSALPAQKQEIVRVTQQLLDAISCKDYDSYAKLCDPSMTCFEPETLGNLIEGMDFHRFYFDTSASSSGKASSANRKLQIHTTLLNPNVHLMGEEGACIAYVRLTQYVDKNGEARTRQAQETRVWQKRNGRGWLCVHVHRSGDPSQAIVSDLCLP</sequence>
<feature type="compositionally biased region" description="Polar residues" evidence="1">
    <location>
        <begin position="232"/>
        <end position="254"/>
    </location>
</feature>
<evidence type="ECO:0000259" key="3">
    <source>
        <dbReference type="Pfam" id="PF08332"/>
    </source>
</evidence>
<evidence type="ECO:0000313" key="4">
    <source>
        <dbReference type="EMBL" id="TMS40039.1"/>
    </source>
</evidence>
<gene>
    <name evidence="4" type="ORF">L596_006473</name>
</gene>
<dbReference type="FunFam" id="3.10.450.50:FF:000009">
    <property type="entry name" value="Calcium/calmodulin-dependent protein kinase type II"/>
    <property type="match status" value="1"/>
</dbReference>
<reference evidence="4 5" key="1">
    <citation type="journal article" date="2015" name="Genome Biol.">
        <title>Comparative genomics of Steinernema reveals deeply conserved gene regulatory networks.</title>
        <authorList>
            <person name="Dillman A.R."/>
            <person name="Macchietto M."/>
            <person name="Porter C.F."/>
            <person name="Rogers A."/>
            <person name="Williams B."/>
            <person name="Antoshechkin I."/>
            <person name="Lee M.M."/>
            <person name="Goodwin Z."/>
            <person name="Lu X."/>
            <person name="Lewis E.E."/>
            <person name="Goodrich-Blair H."/>
            <person name="Stock S.P."/>
            <person name="Adams B.J."/>
            <person name="Sternberg P.W."/>
            <person name="Mortazavi A."/>
        </authorList>
    </citation>
    <scope>NUCLEOTIDE SEQUENCE [LARGE SCALE GENOMIC DNA]</scope>
    <source>
        <strain evidence="4 5">ALL</strain>
    </source>
</reference>
<evidence type="ECO:0000256" key="2">
    <source>
        <dbReference type="SAM" id="Phobius"/>
    </source>
</evidence>
<dbReference type="InterPro" id="IPR013543">
    <property type="entry name" value="Ca/CaM-dep_prot_kinase-assoc"/>
</dbReference>
<evidence type="ECO:0000313" key="5">
    <source>
        <dbReference type="Proteomes" id="UP000298663"/>
    </source>
</evidence>
<feature type="region of interest" description="Disordered" evidence="1">
    <location>
        <begin position="159"/>
        <end position="206"/>
    </location>
</feature>